<evidence type="ECO:0000256" key="7">
    <source>
        <dbReference type="ARBA" id="ARBA00023125"/>
    </source>
</evidence>
<evidence type="ECO:0000313" key="11">
    <source>
        <dbReference type="EMBL" id="KAB8245677.1"/>
    </source>
</evidence>
<dbReference type="Proteomes" id="UP000325434">
    <property type="component" value="Unassembled WGS sequence"/>
</dbReference>
<dbReference type="GO" id="GO:0010521">
    <property type="term" value="F:telomerase inhibitor activity"/>
    <property type="evidence" value="ECO:0007669"/>
    <property type="project" value="TreeGrafter"/>
</dbReference>
<dbReference type="InterPro" id="IPR032042">
    <property type="entry name" value="POT1PC"/>
</dbReference>
<evidence type="ECO:0000256" key="5">
    <source>
        <dbReference type="ARBA" id="ARBA00022454"/>
    </source>
</evidence>
<accession>A0A5N6GV47</accession>
<dbReference type="Pfam" id="PF02765">
    <property type="entry name" value="POT1"/>
    <property type="match status" value="1"/>
</dbReference>
<dbReference type="GO" id="GO:0032210">
    <property type="term" value="P:regulation of telomere maintenance via telomerase"/>
    <property type="evidence" value="ECO:0007669"/>
    <property type="project" value="TreeGrafter"/>
</dbReference>
<dbReference type="PANTHER" id="PTHR14513">
    <property type="entry name" value="PROTECTION OF TELOMERES 1"/>
    <property type="match status" value="1"/>
</dbReference>
<dbReference type="GO" id="GO:0016233">
    <property type="term" value="P:telomere capping"/>
    <property type="evidence" value="ECO:0007669"/>
    <property type="project" value="TreeGrafter"/>
</dbReference>
<name>A0A5N6GV47_ASPFL</name>
<evidence type="ECO:0000256" key="9">
    <source>
        <dbReference type="SAM" id="MobiDB-lite"/>
    </source>
</evidence>
<evidence type="ECO:0000256" key="2">
    <source>
        <dbReference type="ARBA" id="ARBA00004574"/>
    </source>
</evidence>
<feature type="compositionally biased region" description="Basic and acidic residues" evidence="9">
    <location>
        <begin position="356"/>
        <end position="381"/>
    </location>
</feature>
<dbReference type="VEuPathDB" id="FungiDB:F9C07_3355"/>
<evidence type="ECO:0000256" key="1">
    <source>
        <dbReference type="ARBA" id="ARBA00004123"/>
    </source>
</evidence>
<dbReference type="PANTHER" id="PTHR14513:SF0">
    <property type="entry name" value="PROTECTION OF TELOMERES PROTEIN 1"/>
    <property type="match status" value="1"/>
</dbReference>
<dbReference type="Pfam" id="PF16686">
    <property type="entry name" value="POT1PC"/>
    <property type="match status" value="1"/>
</dbReference>
<comment type="subcellular location">
    <subcellularLocation>
        <location evidence="2">Chromosome</location>
        <location evidence="2">Telomere</location>
    </subcellularLocation>
    <subcellularLocation>
        <location evidence="1">Nucleus</location>
    </subcellularLocation>
</comment>
<comment type="similarity">
    <text evidence="3">Belongs to the telombin family.</text>
</comment>
<keyword evidence="6" id="KW-0779">Telomere</keyword>
<evidence type="ECO:0000256" key="6">
    <source>
        <dbReference type="ARBA" id="ARBA00022895"/>
    </source>
</evidence>
<keyword evidence="8" id="KW-0539">Nucleus</keyword>
<dbReference type="Gene3D" id="2.40.50.140">
    <property type="entry name" value="Nucleic acid-binding proteins"/>
    <property type="match status" value="2"/>
</dbReference>
<dbReference type="SUPFAM" id="SSF50249">
    <property type="entry name" value="Nucleic acid-binding proteins"/>
    <property type="match status" value="2"/>
</dbReference>
<keyword evidence="5" id="KW-0158">Chromosome</keyword>
<feature type="domain" description="Telomeric single stranded DNA binding POT1/Cdc13" evidence="10">
    <location>
        <begin position="10"/>
        <end position="150"/>
    </location>
</feature>
<organism evidence="11">
    <name type="scientific">Aspergillus flavus</name>
    <dbReference type="NCBI Taxonomy" id="5059"/>
    <lineage>
        <taxon>Eukaryota</taxon>
        <taxon>Fungi</taxon>
        <taxon>Dikarya</taxon>
        <taxon>Ascomycota</taxon>
        <taxon>Pezizomycotina</taxon>
        <taxon>Eurotiomycetes</taxon>
        <taxon>Eurotiomycetidae</taxon>
        <taxon>Eurotiales</taxon>
        <taxon>Aspergillaceae</taxon>
        <taxon>Aspergillus</taxon>
        <taxon>Aspergillus subgen. Circumdati</taxon>
    </lineage>
</organism>
<dbReference type="VEuPathDB" id="FungiDB:AFLA_001908"/>
<dbReference type="InterPro" id="IPR011564">
    <property type="entry name" value="Telomer_end-bd_POT1/Cdc13"/>
</dbReference>
<gene>
    <name evidence="11" type="ORF">BDV35DRAFT_393678</name>
</gene>
<evidence type="ECO:0000256" key="4">
    <source>
        <dbReference type="ARBA" id="ARBA00015253"/>
    </source>
</evidence>
<dbReference type="EMBL" id="ML734609">
    <property type="protein sequence ID" value="KAB8245677.1"/>
    <property type="molecule type" value="Genomic_DNA"/>
</dbReference>
<evidence type="ECO:0000256" key="8">
    <source>
        <dbReference type="ARBA" id="ARBA00023242"/>
    </source>
</evidence>
<dbReference type="InterPro" id="IPR028389">
    <property type="entry name" value="POT1"/>
</dbReference>
<dbReference type="CDD" id="cd04497">
    <property type="entry name" value="hPOT1_OB1_like"/>
    <property type="match status" value="1"/>
</dbReference>
<dbReference type="InterPro" id="IPR012340">
    <property type="entry name" value="NA-bd_OB-fold"/>
</dbReference>
<feature type="region of interest" description="Disordered" evidence="9">
    <location>
        <begin position="336"/>
        <end position="382"/>
    </location>
</feature>
<proteinExistence type="inferred from homology"/>
<protein>
    <recommendedName>
        <fullName evidence="4">Protection of telomeres protein 1</fullName>
    </recommendedName>
</protein>
<dbReference type="SMART" id="SM00976">
    <property type="entry name" value="Telo_bind"/>
    <property type="match status" value="1"/>
</dbReference>
<dbReference type="GO" id="GO:0000783">
    <property type="term" value="C:nuclear telomere cap complex"/>
    <property type="evidence" value="ECO:0007669"/>
    <property type="project" value="TreeGrafter"/>
</dbReference>
<evidence type="ECO:0000256" key="3">
    <source>
        <dbReference type="ARBA" id="ARBA00008442"/>
    </source>
</evidence>
<dbReference type="GO" id="GO:0098505">
    <property type="term" value="F:G-rich strand telomeric DNA binding"/>
    <property type="evidence" value="ECO:0007669"/>
    <property type="project" value="TreeGrafter"/>
</dbReference>
<sequence length="621" mass="70475">MANNSSSSTVIDIPAALRSQGNVNVIGVVVDVFQGVFKTANSLCITFTLKSDNLKNGHVWDGLKVKYFKANESQLPPVQEGDVVLLRNIWIRNYNGKPLGIAGDRANVPWAIFRFDPDPLCANAPICGPTPFEPSYSEKRRCQSLLESISGLSEFRNSSALQVTAPQSFTTQVSCSPQDARTQRKLTAIKDIREGMLVDLIGEVIKLYPQNSEKALLYLSDYTTNKKLQDHPSVDDDGDSFYRSRKKWAGPPGQMSLPVTLWEPHASFARENIKDNDIISLKYVHIKANRHNLTIEASMHSARYNNVHLVDTEKNDYAKELLRRKKDYYRGINTGKRKAEEDAKPTKGLKARNKKRLEGMKEESEATRQLKERNRPNEHGKAAALRVDGQITDRDTIVVKASYEGVRGRRIEDIVTSEFHEFESHDGVEYRLPFQNLCYKTTVRVVDFFPPNIKDFAVPQQPKENHSGSRIYQDAEDDGVTRWEWRFCLLIEDALPPPPGQPKEQIKLFVSDANAEFLLKMSATDLRKDPEQLAILRERLFILWGDLEERKKTITEESGQGPLKLDRASSRPFTCCIQEYGVRCSHLSDADAISYDTSGCSREDCFGWERRFGIFQTTIDS</sequence>
<dbReference type="FunFam" id="2.40.50.140:FF:000303">
    <property type="entry name" value="Protection of telomeres protein 1"/>
    <property type="match status" value="1"/>
</dbReference>
<reference evidence="11" key="1">
    <citation type="submission" date="2019-04" db="EMBL/GenBank/DDBJ databases">
        <title>Friends and foes A comparative genomics study of 23 Aspergillus species from section Flavi.</title>
        <authorList>
            <consortium name="DOE Joint Genome Institute"/>
            <person name="Kjaerbolling I."/>
            <person name="Vesth T."/>
            <person name="Frisvad J.C."/>
            <person name="Nybo J.L."/>
            <person name="Theobald S."/>
            <person name="Kildgaard S."/>
            <person name="Isbrandt T."/>
            <person name="Kuo A."/>
            <person name="Sato A."/>
            <person name="Lyhne E.K."/>
            <person name="Kogle M.E."/>
            <person name="Wiebenga A."/>
            <person name="Kun R.S."/>
            <person name="Lubbers R.J."/>
            <person name="Makela M.R."/>
            <person name="Barry K."/>
            <person name="Chovatia M."/>
            <person name="Clum A."/>
            <person name="Daum C."/>
            <person name="Haridas S."/>
            <person name="He G."/>
            <person name="LaButti K."/>
            <person name="Lipzen A."/>
            <person name="Mondo S."/>
            <person name="Riley R."/>
            <person name="Salamov A."/>
            <person name="Simmons B.A."/>
            <person name="Magnuson J.K."/>
            <person name="Henrissat B."/>
            <person name="Mortensen U.H."/>
            <person name="Larsen T.O."/>
            <person name="Devries R.P."/>
            <person name="Grigoriev I.V."/>
            <person name="Machida M."/>
            <person name="Baker S.E."/>
            <person name="Andersen M.R."/>
        </authorList>
    </citation>
    <scope>NUCLEOTIDE SEQUENCE [LARGE SCALE GENOMIC DNA]</scope>
    <source>
        <strain evidence="11">CBS 121.62</strain>
    </source>
</reference>
<evidence type="ECO:0000259" key="10">
    <source>
        <dbReference type="SMART" id="SM00976"/>
    </source>
</evidence>
<dbReference type="AlphaFoldDB" id="A0A5N6GV47"/>
<keyword evidence="7" id="KW-0238">DNA-binding</keyword>